<accession>A0A4Q9GS23</accession>
<organism evidence="1 2">
    <name type="scientific">Glaciihabitans arcticus</name>
    <dbReference type="NCBI Taxonomy" id="2668039"/>
    <lineage>
        <taxon>Bacteria</taxon>
        <taxon>Bacillati</taxon>
        <taxon>Actinomycetota</taxon>
        <taxon>Actinomycetes</taxon>
        <taxon>Micrococcales</taxon>
        <taxon>Microbacteriaceae</taxon>
        <taxon>Glaciihabitans</taxon>
    </lineage>
</organism>
<proteinExistence type="predicted"/>
<protein>
    <submittedName>
        <fullName evidence="1">Fe-S cluster assembly protein HesB</fullName>
    </submittedName>
</protein>
<evidence type="ECO:0000313" key="1">
    <source>
        <dbReference type="EMBL" id="TBN57365.1"/>
    </source>
</evidence>
<dbReference type="InterPro" id="IPR035903">
    <property type="entry name" value="HesB-like_dom_sf"/>
</dbReference>
<comment type="caution">
    <text evidence="1">The sequence shown here is derived from an EMBL/GenBank/DDBJ whole genome shotgun (WGS) entry which is preliminary data.</text>
</comment>
<gene>
    <name evidence="1" type="ORF">EYE40_08120</name>
</gene>
<dbReference type="Gene3D" id="2.60.300.12">
    <property type="entry name" value="HesB-like domain"/>
    <property type="match status" value="1"/>
</dbReference>
<dbReference type="RefSeq" id="WP_130981476.1">
    <property type="nucleotide sequence ID" value="NZ_SISG01000001.1"/>
</dbReference>
<name>A0A4Q9GS23_9MICO</name>
<keyword evidence="2" id="KW-1185">Reference proteome</keyword>
<dbReference type="AlphaFoldDB" id="A0A4Q9GS23"/>
<evidence type="ECO:0000313" key="2">
    <source>
        <dbReference type="Proteomes" id="UP000294194"/>
    </source>
</evidence>
<dbReference type="SUPFAM" id="SSF89360">
    <property type="entry name" value="HesB-like domain"/>
    <property type="match status" value="1"/>
</dbReference>
<sequence length="93" mass="9531">MLTLTDNASTAVKELSERTLGAETTTGGLRIASAQDGFNVAVAAAPEPQDLVVENEGARVFLDEAASASIGDKILDAQKDDTGAIRFALAPAV</sequence>
<dbReference type="Proteomes" id="UP000294194">
    <property type="component" value="Unassembled WGS sequence"/>
</dbReference>
<reference evidence="2" key="1">
    <citation type="submission" date="2019-02" db="EMBL/GenBank/DDBJ databases">
        <title>Glaciihabitans arcticus sp. nov., a psychrotolerant bacterium isolated from polar soil.</title>
        <authorList>
            <person name="Dahal R.H."/>
        </authorList>
    </citation>
    <scope>NUCLEOTIDE SEQUENCE [LARGE SCALE GENOMIC DNA]</scope>
    <source>
        <strain evidence="2">RP-3-7</strain>
    </source>
</reference>
<dbReference type="EMBL" id="SISG01000001">
    <property type="protein sequence ID" value="TBN57365.1"/>
    <property type="molecule type" value="Genomic_DNA"/>
</dbReference>